<keyword evidence="3" id="KW-1185">Reference proteome</keyword>
<dbReference type="Pfam" id="PF13843">
    <property type="entry name" value="DDE_Tnp_1_7"/>
    <property type="match status" value="1"/>
</dbReference>
<reference evidence="2 3" key="1">
    <citation type="journal article" date="2024" name="BMC Genomics">
        <title>De novo assembly and annotation of Popillia japonica's genome with initial clues to its potential as an invasive pest.</title>
        <authorList>
            <person name="Cucini C."/>
            <person name="Boschi S."/>
            <person name="Funari R."/>
            <person name="Cardaioli E."/>
            <person name="Iannotti N."/>
            <person name="Marturano G."/>
            <person name="Paoli F."/>
            <person name="Bruttini M."/>
            <person name="Carapelli A."/>
            <person name="Frati F."/>
            <person name="Nardi F."/>
        </authorList>
    </citation>
    <scope>NUCLEOTIDE SEQUENCE [LARGE SCALE GENOMIC DNA]</scope>
    <source>
        <strain evidence="2">DMR45628</strain>
    </source>
</reference>
<gene>
    <name evidence="2" type="ORF">QE152_g6769</name>
</gene>
<protein>
    <submittedName>
        <fullName evidence="2">Transposase IS4</fullName>
    </submittedName>
</protein>
<proteinExistence type="predicted"/>
<evidence type="ECO:0000259" key="1">
    <source>
        <dbReference type="Pfam" id="PF13843"/>
    </source>
</evidence>
<dbReference type="AlphaFoldDB" id="A0AAW1MH10"/>
<dbReference type="PANTHER" id="PTHR46599:SF3">
    <property type="entry name" value="PIGGYBAC TRANSPOSABLE ELEMENT-DERIVED PROTEIN 4"/>
    <property type="match status" value="1"/>
</dbReference>
<dbReference type="InterPro" id="IPR029526">
    <property type="entry name" value="PGBD"/>
</dbReference>
<organism evidence="2 3">
    <name type="scientific">Popillia japonica</name>
    <name type="common">Japanese beetle</name>
    <dbReference type="NCBI Taxonomy" id="7064"/>
    <lineage>
        <taxon>Eukaryota</taxon>
        <taxon>Metazoa</taxon>
        <taxon>Ecdysozoa</taxon>
        <taxon>Arthropoda</taxon>
        <taxon>Hexapoda</taxon>
        <taxon>Insecta</taxon>
        <taxon>Pterygota</taxon>
        <taxon>Neoptera</taxon>
        <taxon>Endopterygota</taxon>
        <taxon>Coleoptera</taxon>
        <taxon>Polyphaga</taxon>
        <taxon>Scarabaeiformia</taxon>
        <taxon>Scarabaeidae</taxon>
        <taxon>Rutelinae</taxon>
        <taxon>Popillia</taxon>
    </lineage>
</organism>
<accession>A0AAW1MH10</accession>
<name>A0AAW1MH10_POPJA</name>
<evidence type="ECO:0000313" key="2">
    <source>
        <dbReference type="EMBL" id="KAK9745642.1"/>
    </source>
</evidence>
<dbReference type="EMBL" id="JASPKY010000047">
    <property type="protein sequence ID" value="KAK9745642.1"/>
    <property type="molecule type" value="Genomic_DNA"/>
</dbReference>
<evidence type="ECO:0000313" key="3">
    <source>
        <dbReference type="Proteomes" id="UP001458880"/>
    </source>
</evidence>
<dbReference type="Proteomes" id="UP001458880">
    <property type="component" value="Unassembled WGS sequence"/>
</dbReference>
<feature type="domain" description="PiggyBac transposable element-derived protein" evidence="1">
    <location>
        <begin position="30"/>
        <end position="365"/>
    </location>
</feature>
<sequence length="369" mass="43193">MWVDTATVVPNFNFDESTHSLKVDINPNASPQAVFELLFMENIMQYVVDCTNNYGAALTTTNRPKTKNSRDAYFPPVSLDEMKKFFALCLLQGQISTSNMRRFFSYADILYVHPLFSYVMSGRRFEQILRVLYCSTTLSKKKEKGQPFLDMLIDQFQSIYSPPKELSLDESLLHFRSRLGFRVYNKNKKSKYGIKFYELTTSEGYLLNTEMYTGAVENKEQDSTNNKLEPLVLRLMKPYLMKGHKLYMDNFYNSYRLFEKLLALRTHSCGTLRSNRIGNPCELVNKKVKKGDHIWARRNQVYVSKWRDKRDVLIITTRDHPRLEPTTNRYAKELIKPIEIVAYNRHMSGINRCDQMISTYSTPRKPTVV</sequence>
<dbReference type="PANTHER" id="PTHR46599">
    <property type="entry name" value="PIGGYBAC TRANSPOSABLE ELEMENT-DERIVED PROTEIN 4"/>
    <property type="match status" value="1"/>
</dbReference>
<comment type="caution">
    <text evidence="2">The sequence shown here is derived from an EMBL/GenBank/DDBJ whole genome shotgun (WGS) entry which is preliminary data.</text>
</comment>